<feature type="region of interest" description="Disordered" evidence="1">
    <location>
        <begin position="193"/>
        <end position="281"/>
    </location>
</feature>
<dbReference type="OrthoDB" id="3577653at2"/>
<comment type="caution">
    <text evidence="2">The sequence shown here is derived from an EMBL/GenBank/DDBJ whole genome shotgun (WGS) entry which is preliminary data.</text>
</comment>
<keyword evidence="3" id="KW-1185">Reference proteome</keyword>
<evidence type="ECO:0000313" key="2">
    <source>
        <dbReference type="EMBL" id="RZT85374.1"/>
    </source>
</evidence>
<reference evidence="2 3" key="1">
    <citation type="submission" date="2019-02" db="EMBL/GenBank/DDBJ databases">
        <title>Sequencing the genomes of 1000 actinobacteria strains.</title>
        <authorList>
            <person name="Klenk H.-P."/>
        </authorList>
    </citation>
    <scope>NUCLEOTIDE SEQUENCE [LARGE SCALE GENOMIC DNA]</scope>
    <source>
        <strain evidence="2 3">DSM 45779</strain>
    </source>
</reference>
<dbReference type="Gene3D" id="3.30.450.40">
    <property type="match status" value="1"/>
</dbReference>
<dbReference type="EMBL" id="SHKL01000001">
    <property type="protein sequence ID" value="RZT85374.1"/>
    <property type="molecule type" value="Genomic_DNA"/>
</dbReference>
<evidence type="ECO:0008006" key="4">
    <source>
        <dbReference type="Google" id="ProtNLM"/>
    </source>
</evidence>
<dbReference type="SUPFAM" id="SSF55781">
    <property type="entry name" value="GAF domain-like"/>
    <property type="match status" value="1"/>
</dbReference>
<proteinExistence type="predicted"/>
<dbReference type="RefSeq" id="WP_130289843.1">
    <property type="nucleotide sequence ID" value="NZ_SHKL01000001.1"/>
</dbReference>
<protein>
    <recommendedName>
        <fullName evidence="4">GAF domain-containing protein</fullName>
    </recommendedName>
</protein>
<accession>A0A4Q7UW95</accession>
<dbReference type="AlphaFoldDB" id="A0A4Q7UW95"/>
<feature type="compositionally biased region" description="Basic residues" evidence="1">
    <location>
        <begin position="272"/>
        <end position="281"/>
    </location>
</feature>
<evidence type="ECO:0000256" key="1">
    <source>
        <dbReference type="SAM" id="MobiDB-lite"/>
    </source>
</evidence>
<organism evidence="2 3">
    <name type="scientific">Pseudonocardia sediminis</name>
    <dbReference type="NCBI Taxonomy" id="1397368"/>
    <lineage>
        <taxon>Bacteria</taxon>
        <taxon>Bacillati</taxon>
        <taxon>Actinomycetota</taxon>
        <taxon>Actinomycetes</taxon>
        <taxon>Pseudonocardiales</taxon>
        <taxon>Pseudonocardiaceae</taxon>
        <taxon>Pseudonocardia</taxon>
    </lineage>
</organism>
<gene>
    <name evidence="2" type="ORF">EV383_2239</name>
</gene>
<evidence type="ECO:0000313" key="3">
    <source>
        <dbReference type="Proteomes" id="UP000291591"/>
    </source>
</evidence>
<feature type="compositionally biased region" description="Low complexity" evidence="1">
    <location>
        <begin position="196"/>
        <end position="207"/>
    </location>
</feature>
<name>A0A4Q7UW95_PSEST</name>
<dbReference type="InterPro" id="IPR029016">
    <property type="entry name" value="GAF-like_dom_sf"/>
</dbReference>
<dbReference type="Proteomes" id="UP000291591">
    <property type="component" value="Unassembled WGS sequence"/>
</dbReference>
<sequence length="281" mass="29049">MAASLMTSGSLGRGDPSGALIRIALQLGATSVAHVDVAAMLSGVCVALPPAAGVSGAVLMLDDPADPRDPDEQRIFTSDTAADRMALIQRRAGNGPVPAAVRGDRTLVTPDLTRNGPPELAAAAADCGLVRSLVVPVPIAGRTAGGLQLLGRADAVLDENLATLLRPVVTMLAARLADVRELARLESLVTARAEEPPAAASPPVQAEHPAPPTDDAEPHTTAIPRIPSPHGEARHIPSPQAPTQRIPGLTVPAPRAEVRMPPPGAPPQGPLRRPRHRRDED</sequence>
<feature type="compositionally biased region" description="Pro residues" evidence="1">
    <location>
        <begin position="260"/>
        <end position="269"/>
    </location>
</feature>